<reference evidence="2 3" key="1">
    <citation type="submission" date="2022-08" db="EMBL/GenBank/DDBJ databases">
        <authorList>
            <person name="Zeman M."/>
            <person name="Kubasova T."/>
        </authorList>
    </citation>
    <scope>NUCLEOTIDE SEQUENCE [LARGE SCALE GENOMIC DNA]</scope>
    <source>
        <strain evidence="2 3">ET62</strain>
    </source>
</reference>
<gene>
    <name evidence="2" type="ORF">NW209_04720</name>
</gene>
<dbReference type="AlphaFoldDB" id="A0AAW5MZ68"/>
<accession>A0AAW5MZ68</accession>
<protein>
    <submittedName>
        <fullName evidence="2">LysO family transporter</fullName>
    </submittedName>
</protein>
<keyword evidence="1" id="KW-1133">Transmembrane helix</keyword>
<keyword evidence="3" id="KW-1185">Reference proteome</keyword>
<evidence type="ECO:0000313" key="3">
    <source>
        <dbReference type="Proteomes" id="UP001204579"/>
    </source>
</evidence>
<feature type="transmembrane region" description="Helical" evidence="1">
    <location>
        <begin position="63"/>
        <end position="84"/>
    </location>
</feature>
<dbReference type="EMBL" id="JANRHJ010000004">
    <property type="protein sequence ID" value="MCR8873327.1"/>
    <property type="molecule type" value="Genomic_DNA"/>
</dbReference>
<evidence type="ECO:0000256" key="1">
    <source>
        <dbReference type="SAM" id="Phobius"/>
    </source>
</evidence>
<dbReference type="InterPro" id="IPR005642">
    <property type="entry name" value="LysO"/>
</dbReference>
<comment type="caution">
    <text evidence="2">The sequence shown here is derived from an EMBL/GenBank/DDBJ whole genome shotgun (WGS) entry which is preliminary data.</text>
</comment>
<proteinExistence type="predicted"/>
<dbReference type="Pfam" id="PF03956">
    <property type="entry name" value="Lys_export"/>
    <property type="match status" value="1"/>
</dbReference>
<keyword evidence="1" id="KW-0472">Membrane</keyword>
<evidence type="ECO:0000313" key="2">
    <source>
        <dbReference type="EMBL" id="MCR8873327.1"/>
    </source>
</evidence>
<dbReference type="Proteomes" id="UP001204579">
    <property type="component" value="Unassembled WGS sequence"/>
</dbReference>
<dbReference type="RefSeq" id="WP_022339132.1">
    <property type="nucleotide sequence ID" value="NZ_CALULB010000013.1"/>
</dbReference>
<organism evidence="2 3">
    <name type="scientific">Phocaeicola barnesiae</name>
    <dbReference type="NCBI Taxonomy" id="376804"/>
    <lineage>
        <taxon>Bacteria</taxon>
        <taxon>Pseudomonadati</taxon>
        <taxon>Bacteroidota</taxon>
        <taxon>Bacteroidia</taxon>
        <taxon>Bacteroidales</taxon>
        <taxon>Bacteroidaceae</taxon>
        <taxon>Phocaeicola</taxon>
    </lineage>
</organism>
<keyword evidence="1" id="KW-0812">Transmembrane</keyword>
<feature type="transmembrane region" description="Helical" evidence="1">
    <location>
        <begin position="26"/>
        <end position="43"/>
    </location>
</feature>
<name>A0AAW5MZ68_9BACT</name>
<sequence>MFIVIGIMFAGIGTGFLLRNRKLPGLSQLTMGLIWLLLFLLGLEVGHNEALIRNLHALGLEAFVLAIAGVLGSVIAARLLWVYLYRRKGAKR</sequence>
<dbReference type="GO" id="GO:0015661">
    <property type="term" value="F:L-lysine efflux transmembrane transporter activity"/>
    <property type="evidence" value="ECO:0007669"/>
    <property type="project" value="InterPro"/>
</dbReference>